<organism evidence="2">
    <name type="scientific">Hordeum vulgare subsp. vulgare</name>
    <name type="common">Domesticated barley</name>
    <dbReference type="NCBI Taxonomy" id="112509"/>
    <lineage>
        <taxon>Eukaryota</taxon>
        <taxon>Viridiplantae</taxon>
        <taxon>Streptophyta</taxon>
        <taxon>Embryophyta</taxon>
        <taxon>Tracheophyta</taxon>
        <taxon>Spermatophyta</taxon>
        <taxon>Magnoliopsida</taxon>
        <taxon>Liliopsida</taxon>
        <taxon>Poales</taxon>
        <taxon>Poaceae</taxon>
        <taxon>BOP clade</taxon>
        <taxon>Pooideae</taxon>
        <taxon>Triticodae</taxon>
        <taxon>Triticeae</taxon>
        <taxon>Hordeinae</taxon>
        <taxon>Hordeum</taxon>
    </lineage>
</organism>
<sequence>MDGGSFDAGRAMATAPVGRDGDGNRKSRKQQGGFETMPFILGEQSTGFTCISIWHRDNPRKQASIVASFSSIWHWDNPRKQASIVASFSSIWTAFEAKITSYM</sequence>
<feature type="region of interest" description="Disordered" evidence="1">
    <location>
        <begin position="1"/>
        <end position="36"/>
    </location>
</feature>
<accession>F2EFM1</accession>
<dbReference type="EMBL" id="AK374947">
    <property type="protein sequence ID" value="BAK06143.1"/>
    <property type="molecule type" value="mRNA"/>
</dbReference>
<evidence type="ECO:0000313" key="2">
    <source>
        <dbReference type="EMBL" id="BAK06143.1"/>
    </source>
</evidence>
<evidence type="ECO:0000256" key="1">
    <source>
        <dbReference type="SAM" id="MobiDB-lite"/>
    </source>
</evidence>
<dbReference type="AlphaFoldDB" id="F2EFM1"/>
<proteinExistence type="evidence at transcript level"/>
<name>F2EFM1_HORVV</name>
<reference evidence="2" key="1">
    <citation type="journal article" date="2011" name="Plant Physiol.">
        <title>Comprehensive sequence analysis of 24,783 barley full-length cDNAs derived from 12 clone libraries.</title>
        <authorList>
            <person name="Matsumoto T."/>
            <person name="Tanaka T."/>
            <person name="Sakai H."/>
            <person name="Amano N."/>
            <person name="Kanamori H."/>
            <person name="Kurita K."/>
            <person name="Kikuta A."/>
            <person name="Kamiya K."/>
            <person name="Yamamoto M."/>
            <person name="Ikawa H."/>
            <person name="Fujii N."/>
            <person name="Hori K."/>
            <person name="Itoh T."/>
            <person name="Sato K."/>
        </authorList>
    </citation>
    <scope>NUCLEOTIDE SEQUENCE</scope>
    <source>
        <tissue evidence="2">Flower</tissue>
    </source>
</reference>
<protein>
    <submittedName>
        <fullName evidence="2">Predicted protein</fullName>
    </submittedName>
</protein>